<feature type="domain" description="SnoaL-like" evidence="1">
    <location>
        <begin position="14"/>
        <end position="110"/>
    </location>
</feature>
<name>A0ABP7RMW2_9BACT</name>
<evidence type="ECO:0000313" key="2">
    <source>
        <dbReference type="EMBL" id="GAA3999826.1"/>
    </source>
</evidence>
<dbReference type="PANTHER" id="PTHR38436:SF1">
    <property type="entry name" value="ESTER CYCLASE"/>
    <property type="match status" value="1"/>
</dbReference>
<dbReference type="InterPro" id="IPR037401">
    <property type="entry name" value="SnoaL-like"/>
</dbReference>
<dbReference type="InterPro" id="IPR009959">
    <property type="entry name" value="Cyclase_SnoaL-like"/>
</dbReference>
<protein>
    <submittedName>
        <fullName evidence="2">Nuclear transport factor 2 family protein</fullName>
    </submittedName>
</protein>
<dbReference type="Proteomes" id="UP001500567">
    <property type="component" value="Unassembled WGS sequence"/>
</dbReference>
<organism evidence="2 3">
    <name type="scientific">Hymenobacter fastidiosus</name>
    <dbReference type="NCBI Taxonomy" id="486264"/>
    <lineage>
        <taxon>Bacteria</taxon>
        <taxon>Pseudomonadati</taxon>
        <taxon>Bacteroidota</taxon>
        <taxon>Cytophagia</taxon>
        <taxon>Cytophagales</taxon>
        <taxon>Hymenobacteraceae</taxon>
        <taxon>Hymenobacter</taxon>
    </lineage>
</organism>
<dbReference type="SUPFAM" id="SSF54427">
    <property type="entry name" value="NTF2-like"/>
    <property type="match status" value="1"/>
</dbReference>
<evidence type="ECO:0000259" key="1">
    <source>
        <dbReference type="Pfam" id="PF12680"/>
    </source>
</evidence>
<comment type="caution">
    <text evidence="2">The sequence shown here is derived from an EMBL/GenBank/DDBJ whole genome shotgun (WGS) entry which is preliminary data.</text>
</comment>
<accession>A0ABP7RMW2</accession>
<proteinExistence type="predicted"/>
<dbReference type="RefSeq" id="WP_345071219.1">
    <property type="nucleotide sequence ID" value="NZ_BAABDJ010000006.1"/>
</dbReference>
<sequence length="128" mass="14815">MASSPAQNKQNALAFYDLMFNQNQPAAAIARYVGAEYIQHNPHVADGKQAFVDYFERMAREYPGKRVEVKRAVAEDHLVVLHCYQHWPHDHDYAGMDIFRFDDDGKIVEHWDVLQVVPTRLAHDNGMF</sequence>
<reference evidence="3" key="1">
    <citation type="journal article" date="2019" name="Int. J. Syst. Evol. Microbiol.">
        <title>The Global Catalogue of Microorganisms (GCM) 10K type strain sequencing project: providing services to taxonomists for standard genome sequencing and annotation.</title>
        <authorList>
            <consortium name="The Broad Institute Genomics Platform"/>
            <consortium name="The Broad Institute Genome Sequencing Center for Infectious Disease"/>
            <person name="Wu L."/>
            <person name="Ma J."/>
        </authorList>
    </citation>
    <scope>NUCLEOTIDE SEQUENCE [LARGE SCALE GENOMIC DNA]</scope>
    <source>
        <strain evidence="3">JCM 17224</strain>
    </source>
</reference>
<dbReference type="PANTHER" id="PTHR38436">
    <property type="entry name" value="POLYKETIDE CYCLASE SNOAL-LIKE DOMAIN"/>
    <property type="match status" value="1"/>
</dbReference>
<dbReference type="Pfam" id="PF12680">
    <property type="entry name" value="SnoaL_2"/>
    <property type="match status" value="1"/>
</dbReference>
<keyword evidence="3" id="KW-1185">Reference proteome</keyword>
<dbReference type="InterPro" id="IPR032710">
    <property type="entry name" value="NTF2-like_dom_sf"/>
</dbReference>
<dbReference type="EMBL" id="BAABDJ010000006">
    <property type="protein sequence ID" value="GAA3999826.1"/>
    <property type="molecule type" value="Genomic_DNA"/>
</dbReference>
<dbReference type="Gene3D" id="3.10.450.50">
    <property type="match status" value="1"/>
</dbReference>
<evidence type="ECO:0000313" key="3">
    <source>
        <dbReference type="Proteomes" id="UP001500567"/>
    </source>
</evidence>
<gene>
    <name evidence="2" type="ORF">GCM10022408_08530</name>
</gene>